<keyword evidence="2" id="KW-1185">Reference proteome</keyword>
<protein>
    <submittedName>
        <fullName evidence="1">Uncharacterized protein</fullName>
    </submittedName>
</protein>
<organism evidence="1 2">
    <name type="scientific">Mucilaginibacter dorajii</name>
    <dbReference type="NCBI Taxonomy" id="692994"/>
    <lineage>
        <taxon>Bacteria</taxon>
        <taxon>Pseudomonadati</taxon>
        <taxon>Bacteroidota</taxon>
        <taxon>Sphingobacteriia</taxon>
        <taxon>Sphingobacteriales</taxon>
        <taxon>Sphingobacteriaceae</taxon>
        <taxon>Mucilaginibacter</taxon>
    </lineage>
</organism>
<comment type="caution">
    <text evidence="1">The sequence shown here is derived from an EMBL/GenBank/DDBJ whole genome shotgun (WGS) entry which is preliminary data.</text>
</comment>
<evidence type="ECO:0000313" key="1">
    <source>
        <dbReference type="EMBL" id="GAA3967810.1"/>
    </source>
</evidence>
<dbReference type="EMBL" id="BAAAZC010000009">
    <property type="protein sequence ID" value="GAA3967810.1"/>
    <property type="molecule type" value="Genomic_DNA"/>
</dbReference>
<dbReference type="Proteomes" id="UP001500742">
    <property type="component" value="Unassembled WGS sequence"/>
</dbReference>
<sequence length="64" mass="7158">MANDNIITPKPSIMPIMAMRTISFENVRFDLNVIRADIKEAKLNAECFLVPSQICGFAIKPATF</sequence>
<proteinExistence type="predicted"/>
<reference evidence="2" key="1">
    <citation type="journal article" date="2019" name="Int. J. Syst. Evol. Microbiol.">
        <title>The Global Catalogue of Microorganisms (GCM) 10K type strain sequencing project: providing services to taxonomists for standard genome sequencing and annotation.</title>
        <authorList>
            <consortium name="The Broad Institute Genomics Platform"/>
            <consortium name="The Broad Institute Genome Sequencing Center for Infectious Disease"/>
            <person name="Wu L."/>
            <person name="Ma J."/>
        </authorList>
    </citation>
    <scope>NUCLEOTIDE SEQUENCE [LARGE SCALE GENOMIC DNA]</scope>
    <source>
        <strain evidence="2">JCM 16601</strain>
    </source>
</reference>
<name>A0ABP7PLS5_9SPHI</name>
<gene>
    <name evidence="1" type="ORF">GCM10022210_15770</name>
</gene>
<accession>A0ABP7PLS5</accession>
<evidence type="ECO:0000313" key="2">
    <source>
        <dbReference type="Proteomes" id="UP001500742"/>
    </source>
</evidence>